<dbReference type="RefSeq" id="XP_022486673.1">
    <property type="nucleotide sequence ID" value="XM_022633635.1"/>
</dbReference>
<dbReference type="STRING" id="1835702.A0A1F5LDD4"/>
<reference evidence="3 4" key="1">
    <citation type="journal article" date="2016" name="Sci. Rep.">
        <title>Penicillium arizonense, a new, genome sequenced fungal species, reveals a high chemical diversity in secreted metabolites.</title>
        <authorList>
            <person name="Grijseels S."/>
            <person name="Nielsen J.C."/>
            <person name="Randelovic M."/>
            <person name="Nielsen J."/>
            <person name="Nielsen K.F."/>
            <person name="Workman M."/>
            <person name="Frisvad J.C."/>
        </authorList>
    </citation>
    <scope>NUCLEOTIDE SEQUENCE [LARGE SCALE GENOMIC DNA]</scope>
    <source>
        <strain evidence="3 4">CBS 141311</strain>
    </source>
</reference>
<evidence type="ECO:0008006" key="5">
    <source>
        <dbReference type="Google" id="ProtNLM"/>
    </source>
</evidence>
<dbReference type="GeneID" id="34578369"/>
<dbReference type="Pfam" id="PF04303">
    <property type="entry name" value="PrpF"/>
    <property type="match status" value="1"/>
</dbReference>
<dbReference type="EMBL" id="LXJU01000014">
    <property type="protein sequence ID" value="OGE51228.1"/>
    <property type="molecule type" value="Genomic_DNA"/>
</dbReference>
<keyword evidence="4" id="KW-1185">Reference proteome</keyword>
<evidence type="ECO:0000313" key="4">
    <source>
        <dbReference type="Proteomes" id="UP000177622"/>
    </source>
</evidence>
<dbReference type="PANTHER" id="PTHR43709:SF2">
    <property type="entry name" value="DUF453 DOMAIN PROTEIN (AFU_ORTHOLOGUE AFUA_6G00360)"/>
    <property type="match status" value="1"/>
</dbReference>
<accession>A0A1F5LDD4</accession>
<sequence>MTRATSLTTTEPPALLNIHQLNEKLSSPSRRAFPAVWMRSGTSKGLFVHKKDLPESTKRWEPILVSAMGSVGGNARQIDGVGGATSTTSKVAVVAKSQDPNVDVEYTFIQVAPDQAKIDMTGNCGNIASGVGPFALDEGIVRATPGQTEIDIRILNTNTRQTLVETVQVAPGGSFQEDGDFCIPGVQGTSSPIKVAFLNPGGSMTGRMFPSGVPQEILTVDALSAGTFQVRVSLVDAANPFVLVDGSSISIKGHSSWPNQDEPAFLSIVEDIRRAGAVQFGLAEDSETAGQVRGTPKIAFLSPTAEDDKDADLQVLAFTMGKPHASLQLTGAVCLGAAASIHGTVAWDLAGRKGMNRVPKHGMSLNGHEIASPLPIGIRHPAGVIFVETMLGMDQEGKVNVDKVAVFRTARRLFEGNVFYRE</sequence>
<keyword evidence="2" id="KW-0413">Isomerase</keyword>
<dbReference type="InterPro" id="IPR007400">
    <property type="entry name" value="PrpF-like"/>
</dbReference>
<evidence type="ECO:0000256" key="2">
    <source>
        <dbReference type="ARBA" id="ARBA00023235"/>
    </source>
</evidence>
<dbReference type="Proteomes" id="UP000177622">
    <property type="component" value="Unassembled WGS sequence"/>
</dbReference>
<comment type="similarity">
    <text evidence="1">Belongs to the PrpF family.</text>
</comment>
<dbReference type="SUPFAM" id="SSF54506">
    <property type="entry name" value="Diaminopimelate epimerase-like"/>
    <property type="match status" value="2"/>
</dbReference>
<organism evidence="3 4">
    <name type="scientific">Penicillium arizonense</name>
    <dbReference type="NCBI Taxonomy" id="1835702"/>
    <lineage>
        <taxon>Eukaryota</taxon>
        <taxon>Fungi</taxon>
        <taxon>Dikarya</taxon>
        <taxon>Ascomycota</taxon>
        <taxon>Pezizomycotina</taxon>
        <taxon>Eurotiomycetes</taxon>
        <taxon>Eurotiomycetidae</taxon>
        <taxon>Eurotiales</taxon>
        <taxon>Aspergillaceae</taxon>
        <taxon>Penicillium</taxon>
    </lineage>
</organism>
<gene>
    <name evidence="3" type="ORF">PENARI_c014G11599</name>
</gene>
<dbReference type="GO" id="GO:0016853">
    <property type="term" value="F:isomerase activity"/>
    <property type="evidence" value="ECO:0007669"/>
    <property type="project" value="UniProtKB-KW"/>
</dbReference>
<dbReference type="PANTHER" id="PTHR43709">
    <property type="entry name" value="ACONITATE ISOMERASE-RELATED"/>
    <property type="match status" value="1"/>
</dbReference>
<evidence type="ECO:0000256" key="1">
    <source>
        <dbReference type="ARBA" id="ARBA00007673"/>
    </source>
</evidence>
<dbReference type="AlphaFoldDB" id="A0A1F5LDD4"/>
<proteinExistence type="inferred from homology"/>
<protein>
    <recommendedName>
        <fullName evidence="5">PrpF protein</fullName>
    </recommendedName>
</protein>
<dbReference type="Gene3D" id="3.10.310.10">
    <property type="entry name" value="Diaminopimelate Epimerase, Chain A, domain 1"/>
    <property type="match status" value="2"/>
</dbReference>
<name>A0A1F5LDD4_PENAI</name>
<evidence type="ECO:0000313" key="3">
    <source>
        <dbReference type="EMBL" id="OGE51228.1"/>
    </source>
</evidence>
<dbReference type="OrthoDB" id="10267539at2759"/>
<comment type="caution">
    <text evidence="3">The sequence shown here is derived from an EMBL/GenBank/DDBJ whole genome shotgun (WGS) entry which is preliminary data.</text>
</comment>